<keyword evidence="3" id="KW-0804">Transcription</keyword>
<evidence type="ECO:0000256" key="1">
    <source>
        <dbReference type="ARBA" id="ARBA00023015"/>
    </source>
</evidence>
<keyword evidence="6" id="KW-1185">Reference proteome</keyword>
<dbReference type="AlphaFoldDB" id="A0A852RF32"/>
<dbReference type="Pfam" id="PF07729">
    <property type="entry name" value="FCD"/>
    <property type="match status" value="1"/>
</dbReference>
<evidence type="ECO:0000259" key="4">
    <source>
        <dbReference type="PROSITE" id="PS50949"/>
    </source>
</evidence>
<dbReference type="PROSITE" id="PS50949">
    <property type="entry name" value="HTH_GNTR"/>
    <property type="match status" value="1"/>
</dbReference>
<proteinExistence type="predicted"/>
<dbReference type="RefSeq" id="WP_179725725.1">
    <property type="nucleotide sequence ID" value="NZ_BAABEF010000001.1"/>
</dbReference>
<dbReference type="Gene3D" id="1.10.10.10">
    <property type="entry name" value="Winged helix-like DNA-binding domain superfamily/Winged helix DNA-binding domain"/>
    <property type="match status" value="1"/>
</dbReference>
<dbReference type="InterPro" id="IPR036388">
    <property type="entry name" value="WH-like_DNA-bd_sf"/>
</dbReference>
<sequence length="214" mass="24109">MTLSRSVLREQVKEIVIQRILDGTYRPGQRVVELALAQEFGVSQAPVREALRDLEAMRFIESAPYKGSWVREVSREELAESYPVRAVLEELAGQLAAPQVDNSTLRQLEAEFQNMMDAARSQDQHGVLVHDARFHEIIIETAGNRVLLDSWSGLRIEAYTLVSVIKSHHDLLAIANTHLPILDALRQRDGDLAGKVMRQHIDHFLAELLGDDLS</sequence>
<dbReference type="SMART" id="SM00345">
    <property type="entry name" value="HTH_GNTR"/>
    <property type="match status" value="1"/>
</dbReference>
<dbReference type="InterPro" id="IPR000524">
    <property type="entry name" value="Tscrpt_reg_HTH_GntR"/>
</dbReference>
<comment type="caution">
    <text evidence="5">The sequence shown here is derived from an EMBL/GenBank/DDBJ whole genome shotgun (WGS) entry which is preliminary data.</text>
</comment>
<dbReference type="InterPro" id="IPR036390">
    <property type="entry name" value="WH_DNA-bd_sf"/>
</dbReference>
<keyword evidence="2 5" id="KW-0238">DNA-binding</keyword>
<evidence type="ECO:0000313" key="5">
    <source>
        <dbReference type="EMBL" id="NYD29338.1"/>
    </source>
</evidence>
<feature type="domain" description="HTH gntR-type" evidence="4">
    <location>
        <begin position="6"/>
        <end position="73"/>
    </location>
</feature>
<dbReference type="InterPro" id="IPR011711">
    <property type="entry name" value="GntR_C"/>
</dbReference>
<dbReference type="PANTHER" id="PTHR43537">
    <property type="entry name" value="TRANSCRIPTIONAL REGULATOR, GNTR FAMILY"/>
    <property type="match status" value="1"/>
</dbReference>
<evidence type="ECO:0000256" key="2">
    <source>
        <dbReference type="ARBA" id="ARBA00023125"/>
    </source>
</evidence>
<reference evidence="5 6" key="1">
    <citation type="submission" date="2020-07" db="EMBL/GenBank/DDBJ databases">
        <title>Sequencing the genomes of 1000 actinobacteria strains.</title>
        <authorList>
            <person name="Klenk H.-P."/>
        </authorList>
    </citation>
    <scope>NUCLEOTIDE SEQUENCE [LARGE SCALE GENOMIC DNA]</scope>
    <source>
        <strain evidence="5 6">DSM 19082</strain>
    </source>
</reference>
<dbReference type="GO" id="GO:0003677">
    <property type="term" value="F:DNA binding"/>
    <property type="evidence" value="ECO:0007669"/>
    <property type="project" value="UniProtKB-KW"/>
</dbReference>
<keyword evidence="1" id="KW-0805">Transcription regulation</keyword>
<evidence type="ECO:0000256" key="3">
    <source>
        <dbReference type="ARBA" id="ARBA00023163"/>
    </source>
</evidence>
<dbReference type="PANTHER" id="PTHR43537:SF24">
    <property type="entry name" value="GLUCONATE OPERON TRANSCRIPTIONAL REPRESSOR"/>
    <property type="match status" value="1"/>
</dbReference>
<accession>A0A852RF32</accession>
<dbReference type="Pfam" id="PF00392">
    <property type="entry name" value="GntR"/>
    <property type="match status" value="1"/>
</dbReference>
<gene>
    <name evidence="5" type="ORF">BJ958_000884</name>
</gene>
<dbReference type="Gene3D" id="1.20.120.530">
    <property type="entry name" value="GntR ligand-binding domain-like"/>
    <property type="match status" value="1"/>
</dbReference>
<dbReference type="SMART" id="SM00895">
    <property type="entry name" value="FCD"/>
    <property type="match status" value="1"/>
</dbReference>
<protein>
    <submittedName>
        <fullName evidence="5">DNA-binding GntR family transcriptional regulator</fullName>
    </submittedName>
</protein>
<name>A0A852RF32_9ACTN</name>
<evidence type="ECO:0000313" key="6">
    <source>
        <dbReference type="Proteomes" id="UP000582231"/>
    </source>
</evidence>
<dbReference type="SUPFAM" id="SSF46785">
    <property type="entry name" value="Winged helix' DNA-binding domain"/>
    <property type="match status" value="1"/>
</dbReference>
<dbReference type="Proteomes" id="UP000582231">
    <property type="component" value="Unassembled WGS sequence"/>
</dbReference>
<dbReference type="InterPro" id="IPR008920">
    <property type="entry name" value="TF_FadR/GntR_C"/>
</dbReference>
<dbReference type="CDD" id="cd07377">
    <property type="entry name" value="WHTH_GntR"/>
    <property type="match status" value="1"/>
</dbReference>
<dbReference type="SUPFAM" id="SSF48008">
    <property type="entry name" value="GntR ligand-binding domain-like"/>
    <property type="match status" value="1"/>
</dbReference>
<dbReference type="EMBL" id="JACCBF010000001">
    <property type="protein sequence ID" value="NYD29338.1"/>
    <property type="molecule type" value="Genomic_DNA"/>
</dbReference>
<organism evidence="5 6">
    <name type="scientific">Nocardioides kongjuensis</name>
    <dbReference type="NCBI Taxonomy" id="349522"/>
    <lineage>
        <taxon>Bacteria</taxon>
        <taxon>Bacillati</taxon>
        <taxon>Actinomycetota</taxon>
        <taxon>Actinomycetes</taxon>
        <taxon>Propionibacteriales</taxon>
        <taxon>Nocardioidaceae</taxon>
        <taxon>Nocardioides</taxon>
    </lineage>
</organism>
<dbReference type="GO" id="GO:0003700">
    <property type="term" value="F:DNA-binding transcription factor activity"/>
    <property type="evidence" value="ECO:0007669"/>
    <property type="project" value="InterPro"/>
</dbReference>